<sequence length="225" mass="25407">MSIDARLKQGIRSRLAGSIQHAFTDESKTSDIYEEYIFNIILSAAKNEGASISFLDAFGNTPQSFQFRRSPGQIYATDEPYTHAILEFFGTPLLEVHVGVRVQGISQVAHECDVCVLYQDEAHVCRTTRREPDCSKVIIAVECKHYESELNLDLARSFIGLASELQVEGDCYFVSNTSSVSVAKLLTIRRLKWEHNVTPGSRNDINRLRYAFQSNFKDVKARYGI</sequence>
<organism evidence="1 2">
    <name type="scientific">Iningainema tapete BLCC-T55</name>
    <dbReference type="NCBI Taxonomy" id="2748662"/>
    <lineage>
        <taxon>Bacteria</taxon>
        <taxon>Bacillati</taxon>
        <taxon>Cyanobacteriota</taxon>
        <taxon>Cyanophyceae</taxon>
        <taxon>Nostocales</taxon>
        <taxon>Scytonemataceae</taxon>
        <taxon>Iningainema tapete</taxon>
    </lineage>
</organism>
<protein>
    <submittedName>
        <fullName evidence="1">Uncharacterized protein</fullName>
    </submittedName>
</protein>
<evidence type="ECO:0000313" key="1">
    <source>
        <dbReference type="EMBL" id="MBD2778055.1"/>
    </source>
</evidence>
<dbReference type="RefSeq" id="WP_190837299.1">
    <property type="nucleotide sequence ID" value="NZ_CAWPPI010000119.1"/>
</dbReference>
<accession>A0A8J6XJI1</accession>
<comment type="caution">
    <text evidence="1">The sequence shown here is derived from an EMBL/GenBank/DDBJ whole genome shotgun (WGS) entry which is preliminary data.</text>
</comment>
<dbReference type="Proteomes" id="UP000629098">
    <property type="component" value="Unassembled WGS sequence"/>
</dbReference>
<gene>
    <name evidence="1" type="ORF">ICL16_39940</name>
</gene>
<proteinExistence type="predicted"/>
<reference evidence="1" key="1">
    <citation type="submission" date="2020-09" db="EMBL/GenBank/DDBJ databases">
        <title>Iningainema tapete sp. nov. (Scytonemataceae, Cyanobacteria) from greenhouses in central Florida (USA) produces two types of nodularin with biosynthetic potential for microcystin-LR and anabaenopeptins.</title>
        <authorList>
            <person name="Berthold D.E."/>
            <person name="Lefler F.W."/>
            <person name="Huang I.-S."/>
            <person name="Abdulla H."/>
            <person name="Zimba P.V."/>
            <person name="Laughinghouse H.D. IV."/>
        </authorList>
    </citation>
    <scope>NUCLEOTIDE SEQUENCE</scope>
    <source>
        <strain evidence="1">BLCCT55</strain>
    </source>
</reference>
<name>A0A8J6XJI1_9CYAN</name>
<dbReference type="AlphaFoldDB" id="A0A8J6XJI1"/>
<evidence type="ECO:0000313" key="2">
    <source>
        <dbReference type="Proteomes" id="UP000629098"/>
    </source>
</evidence>
<dbReference type="EMBL" id="JACXAE010000119">
    <property type="protein sequence ID" value="MBD2778055.1"/>
    <property type="molecule type" value="Genomic_DNA"/>
</dbReference>
<keyword evidence="2" id="KW-1185">Reference proteome</keyword>